<proteinExistence type="predicted"/>
<dbReference type="AlphaFoldDB" id="A0A2P2L283"/>
<evidence type="ECO:0000313" key="1">
    <source>
        <dbReference type="EMBL" id="MBX12091.1"/>
    </source>
</evidence>
<reference evidence="1" key="1">
    <citation type="submission" date="2018-02" db="EMBL/GenBank/DDBJ databases">
        <title>Rhizophora mucronata_Transcriptome.</title>
        <authorList>
            <person name="Meera S.P."/>
            <person name="Sreeshan A."/>
            <person name="Augustine A."/>
        </authorList>
    </citation>
    <scope>NUCLEOTIDE SEQUENCE</scope>
    <source>
        <tissue evidence="1">Leaf</tissue>
    </source>
</reference>
<name>A0A2P2L283_RHIMU</name>
<dbReference type="EMBL" id="GGEC01031607">
    <property type="protein sequence ID" value="MBX12091.1"/>
    <property type="molecule type" value="Transcribed_RNA"/>
</dbReference>
<organism evidence="1">
    <name type="scientific">Rhizophora mucronata</name>
    <name type="common">Asiatic mangrove</name>
    <dbReference type="NCBI Taxonomy" id="61149"/>
    <lineage>
        <taxon>Eukaryota</taxon>
        <taxon>Viridiplantae</taxon>
        <taxon>Streptophyta</taxon>
        <taxon>Embryophyta</taxon>
        <taxon>Tracheophyta</taxon>
        <taxon>Spermatophyta</taxon>
        <taxon>Magnoliopsida</taxon>
        <taxon>eudicotyledons</taxon>
        <taxon>Gunneridae</taxon>
        <taxon>Pentapetalae</taxon>
        <taxon>rosids</taxon>
        <taxon>fabids</taxon>
        <taxon>Malpighiales</taxon>
        <taxon>Rhizophoraceae</taxon>
        <taxon>Rhizophora</taxon>
    </lineage>
</organism>
<accession>A0A2P2L283</accession>
<sequence length="92" mass="9911">MGHGLSFLPFQDKLLADAGDKSRSETESSSDSSSLIFVLTEFFASLENSLPTLASRGVSWSESESYISETSLNPLLSRIARTSAVAFSAFIL</sequence>
<protein>
    <submittedName>
        <fullName evidence="1">Uncharacterized protein</fullName>
    </submittedName>
</protein>